<gene>
    <name evidence="4" type="ORF">ACFPYJ_32405</name>
</gene>
<comment type="similarity">
    <text evidence="1">Belongs to the MobA/MobL family.</text>
</comment>
<reference evidence="5" key="1">
    <citation type="journal article" date="2019" name="Int. J. Syst. Evol. Microbiol.">
        <title>The Global Catalogue of Microorganisms (GCM) 10K type strain sequencing project: providing services to taxonomists for standard genome sequencing and annotation.</title>
        <authorList>
            <consortium name="The Broad Institute Genomics Platform"/>
            <consortium name="The Broad Institute Genome Sequencing Center for Infectious Disease"/>
            <person name="Wu L."/>
            <person name="Ma J."/>
        </authorList>
    </citation>
    <scope>NUCLEOTIDE SEQUENCE [LARGE SCALE GENOMIC DNA]</scope>
    <source>
        <strain evidence="5">CGMCC 1.3240</strain>
    </source>
</reference>
<evidence type="ECO:0000259" key="3">
    <source>
        <dbReference type="Pfam" id="PF03389"/>
    </source>
</evidence>
<name>A0ABW0W797_9BACL</name>
<organism evidence="4 5">
    <name type="scientific">Paenibacillus solisilvae</name>
    <dbReference type="NCBI Taxonomy" id="2486751"/>
    <lineage>
        <taxon>Bacteria</taxon>
        <taxon>Bacillati</taxon>
        <taxon>Bacillota</taxon>
        <taxon>Bacilli</taxon>
        <taxon>Bacillales</taxon>
        <taxon>Paenibacillaceae</taxon>
        <taxon>Paenibacillus</taxon>
    </lineage>
</organism>
<dbReference type="Gene3D" id="3.30.930.30">
    <property type="match status" value="1"/>
</dbReference>
<dbReference type="Proteomes" id="UP001596047">
    <property type="component" value="Unassembled WGS sequence"/>
</dbReference>
<dbReference type="RefSeq" id="WP_379192600.1">
    <property type="nucleotide sequence ID" value="NZ_JBHSOW010000135.1"/>
</dbReference>
<evidence type="ECO:0000256" key="2">
    <source>
        <dbReference type="ARBA" id="ARBA00022971"/>
    </source>
</evidence>
<evidence type="ECO:0000313" key="5">
    <source>
        <dbReference type="Proteomes" id="UP001596047"/>
    </source>
</evidence>
<evidence type="ECO:0000256" key="1">
    <source>
        <dbReference type="ARBA" id="ARBA00010873"/>
    </source>
</evidence>
<proteinExistence type="inferred from homology"/>
<comment type="caution">
    <text evidence="4">The sequence shown here is derived from an EMBL/GenBank/DDBJ whole genome shotgun (WGS) entry which is preliminary data.</text>
</comment>
<dbReference type="InterPro" id="IPR005053">
    <property type="entry name" value="MobA_MobL"/>
</dbReference>
<keyword evidence="5" id="KW-1185">Reference proteome</keyword>
<sequence>MEDERTGEMKFYRRESKPQNEIMAPVHSPEWIQDRNRLWNEVEKAEKRKDAQLCREINVALPKNLAPSCKRKCCGLFASGNLLRGAWSRMWPFTETMQTIRMRTSC</sequence>
<accession>A0ABW0W797</accession>
<feature type="domain" description="MobA/MobL protein" evidence="3">
    <location>
        <begin position="1"/>
        <end position="81"/>
    </location>
</feature>
<evidence type="ECO:0000313" key="4">
    <source>
        <dbReference type="EMBL" id="MFC5653735.1"/>
    </source>
</evidence>
<dbReference type="EMBL" id="JBHSOW010000135">
    <property type="protein sequence ID" value="MFC5653735.1"/>
    <property type="molecule type" value="Genomic_DNA"/>
</dbReference>
<protein>
    <submittedName>
        <fullName evidence="4">MobA/MobL family protein</fullName>
    </submittedName>
</protein>
<keyword evidence="2" id="KW-0184">Conjugation</keyword>
<dbReference type="Pfam" id="PF03389">
    <property type="entry name" value="MobA_MobL"/>
    <property type="match status" value="1"/>
</dbReference>